<organism evidence="1 2">
    <name type="scientific">Bacillus anthracis</name>
    <name type="common">anthrax bacterium</name>
    <dbReference type="NCBI Taxonomy" id="1392"/>
    <lineage>
        <taxon>Bacteria</taxon>
        <taxon>Bacillati</taxon>
        <taxon>Bacillota</taxon>
        <taxon>Bacilli</taxon>
        <taxon>Bacillales</taxon>
        <taxon>Bacillaceae</taxon>
        <taxon>Bacillus</taxon>
        <taxon>Bacillus cereus group</taxon>
    </lineage>
</organism>
<gene>
    <name evidence="1" type="ORF">ABW01_16505</name>
</gene>
<proteinExistence type="predicted"/>
<reference evidence="1 2" key="1">
    <citation type="submission" date="2015-05" db="EMBL/GenBank/DDBJ databases">
        <title>Whole genome sequence and identification of bacterial endophytes from Costus igneus.</title>
        <authorList>
            <person name="Lee Y.P."/>
            <person name="Gan H.M."/>
            <person name="Eng W."/>
            <person name="Wheatley M.S."/>
            <person name="Caraballo A."/>
            <person name="Polter S."/>
            <person name="Savka M.A."/>
            <person name="Hudson A.O."/>
        </authorList>
    </citation>
    <scope>NUCLEOTIDE SEQUENCE [LARGE SCALE GENOMIC DNA]</scope>
    <source>
        <strain evidence="1 2">RIT375</strain>
    </source>
</reference>
<evidence type="ECO:0000313" key="2">
    <source>
        <dbReference type="Proteomes" id="UP000035904"/>
    </source>
</evidence>
<dbReference type="RefSeq" id="WP_047956877.1">
    <property type="nucleotide sequence ID" value="NZ_LDPG01000011.1"/>
</dbReference>
<comment type="caution">
    <text evidence="1">The sequence shown here is derived from an EMBL/GenBank/DDBJ whole genome shotgun (WGS) entry which is preliminary data.</text>
</comment>
<dbReference type="EMBL" id="LDPG01000011">
    <property type="protein sequence ID" value="KLV17510.1"/>
    <property type="molecule type" value="Genomic_DNA"/>
</dbReference>
<protein>
    <submittedName>
        <fullName evidence="1">Uncharacterized protein</fullName>
    </submittedName>
</protein>
<accession>A0A0J1KLD6</accession>
<dbReference type="AlphaFoldDB" id="A0A0J1KLD6"/>
<dbReference type="Proteomes" id="UP000035904">
    <property type="component" value="Unassembled WGS sequence"/>
</dbReference>
<name>A0A0J1KLD6_BACAN</name>
<sequence length="146" mass="17350">MEIMNKILSDFADINADEYVSNYYELSIMSENKKDNIFELAKKATYATNNDTLELIHLKEWKKEFLICQYPNGESSWFGKIPYGYDLNGLTLKEYIIEQLLNVFKQEPDEVYWIKLDPGGYYACCYEEYLFKTNKGIYFFSMQVHD</sequence>
<dbReference type="PATRIC" id="fig|1392.242.peg.1177"/>
<evidence type="ECO:0000313" key="1">
    <source>
        <dbReference type="EMBL" id="KLV17510.1"/>
    </source>
</evidence>